<feature type="compositionally biased region" description="Basic and acidic residues" evidence="5">
    <location>
        <begin position="236"/>
        <end position="247"/>
    </location>
</feature>
<dbReference type="Pfam" id="PF06687">
    <property type="entry name" value="SUR7"/>
    <property type="match status" value="1"/>
</dbReference>
<proteinExistence type="predicted"/>
<feature type="signal peptide" evidence="7">
    <location>
        <begin position="1"/>
        <end position="25"/>
    </location>
</feature>
<gene>
    <name evidence="8" type="ORF">QBC34DRAFT_18216</name>
</gene>
<dbReference type="InterPro" id="IPR009571">
    <property type="entry name" value="SUR7/Rim9-like_fungi"/>
</dbReference>
<feature type="chain" id="PRO_5043552646" evidence="7">
    <location>
        <begin position="26"/>
        <end position="697"/>
    </location>
</feature>
<feature type="compositionally biased region" description="Low complexity" evidence="5">
    <location>
        <begin position="537"/>
        <end position="552"/>
    </location>
</feature>
<feature type="compositionally biased region" description="Gly residues" evidence="5">
    <location>
        <begin position="346"/>
        <end position="360"/>
    </location>
</feature>
<feature type="transmembrane region" description="Helical" evidence="6">
    <location>
        <begin position="117"/>
        <end position="143"/>
    </location>
</feature>
<accession>A0AAV9GYJ4</accession>
<keyword evidence="3 6" id="KW-1133">Transmembrane helix</keyword>
<dbReference type="PANTHER" id="PTHR28013">
    <property type="entry name" value="PROTEIN DCV1-RELATED"/>
    <property type="match status" value="1"/>
</dbReference>
<feature type="transmembrane region" description="Helical" evidence="6">
    <location>
        <begin position="149"/>
        <end position="171"/>
    </location>
</feature>
<keyword evidence="2 6" id="KW-0812">Transmembrane</keyword>
<dbReference type="AlphaFoldDB" id="A0AAV9GYJ4"/>
<evidence type="ECO:0000256" key="6">
    <source>
        <dbReference type="SAM" id="Phobius"/>
    </source>
</evidence>
<feature type="region of interest" description="Disordered" evidence="5">
    <location>
        <begin position="508"/>
        <end position="697"/>
    </location>
</feature>
<dbReference type="GO" id="GO:0005886">
    <property type="term" value="C:plasma membrane"/>
    <property type="evidence" value="ECO:0007669"/>
    <property type="project" value="InterPro"/>
</dbReference>
<organism evidence="8 9">
    <name type="scientific">Podospora aff. communis PSN243</name>
    <dbReference type="NCBI Taxonomy" id="3040156"/>
    <lineage>
        <taxon>Eukaryota</taxon>
        <taxon>Fungi</taxon>
        <taxon>Dikarya</taxon>
        <taxon>Ascomycota</taxon>
        <taxon>Pezizomycotina</taxon>
        <taxon>Sordariomycetes</taxon>
        <taxon>Sordariomycetidae</taxon>
        <taxon>Sordariales</taxon>
        <taxon>Podosporaceae</taxon>
        <taxon>Podospora</taxon>
    </lineage>
</organism>
<feature type="compositionally biased region" description="Gly residues" evidence="5">
    <location>
        <begin position="315"/>
        <end position="338"/>
    </location>
</feature>
<feature type="region of interest" description="Disordered" evidence="5">
    <location>
        <begin position="236"/>
        <end position="493"/>
    </location>
</feature>
<reference evidence="8" key="1">
    <citation type="journal article" date="2023" name="Mol. Phylogenet. Evol.">
        <title>Genome-scale phylogeny and comparative genomics of the fungal order Sordariales.</title>
        <authorList>
            <person name="Hensen N."/>
            <person name="Bonometti L."/>
            <person name="Westerberg I."/>
            <person name="Brannstrom I.O."/>
            <person name="Guillou S."/>
            <person name="Cros-Aarteil S."/>
            <person name="Calhoun S."/>
            <person name="Haridas S."/>
            <person name="Kuo A."/>
            <person name="Mondo S."/>
            <person name="Pangilinan J."/>
            <person name="Riley R."/>
            <person name="LaButti K."/>
            <person name="Andreopoulos B."/>
            <person name="Lipzen A."/>
            <person name="Chen C."/>
            <person name="Yan M."/>
            <person name="Daum C."/>
            <person name="Ng V."/>
            <person name="Clum A."/>
            <person name="Steindorff A."/>
            <person name="Ohm R.A."/>
            <person name="Martin F."/>
            <person name="Silar P."/>
            <person name="Natvig D.O."/>
            <person name="Lalanne C."/>
            <person name="Gautier V."/>
            <person name="Ament-Velasquez S.L."/>
            <person name="Kruys A."/>
            <person name="Hutchinson M.I."/>
            <person name="Powell A.J."/>
            <person name="Barry K."/>
            <person name="Miller A.N."/>
            <person name="Grigoriev I.V."/>
            <person name="Debuchy R."/>
            <person name="Gladieux P."/>
            <person name="Hiltunen Thoren M."/>
            <person name="Johannesson H."/>
        </authorList>
    </citation>
    <scope>NUCLEOTIDE SEQUENCE</scope>
    <source>
        <strain evidence="8">PSN243</strain>
    </source>
</reference>
<evidence type="ECO:0000256" key="2">
    <source>
        <dbReference type="ARBA" id="ARBA00022692"/>
    </source>
</evidence>
<dbReference type="GO" id="GO:0035838">
    <property type="term" value="C:growing cell tip"/>
    <property type="evidence" value="ECO:0007669"/>
    <property type="project" value="TreeGrafter"/>
</dbReference>
<evidence type="ECO:0000313" key="8">
    <source>
        <dbReference type="EMBL" id="KAK4452851.1"/>
    </source>
</evidence>
<comment type="subcellular location">
    <subcellularLocation>
        <location evidence="1">Membrane</location>
        <topology evidence="1">Multi-pass membrane protein</topology>
    </subcellularLocation>
</comment>
<dbReference type="InterPro" id="IPR051380">
    <property type="entry name" value="pH-response_reg_palI/RIM9"/>
</dbReference>
<evidence type="ECO:0000256" key="5">
    <source>
        <dbReference type="SAM" id="MobiDB-lite"/>
    </source>
</evidence>
<dbReference type="Proteomes" id="UP001321760">
    <property type="component" value="Unassembled WGS sequence"/>
</dbReference>
<reference evidence="8" key="2">
    <citation type="submission" date="2023-05" db="EMBL/GenBank/DDBJ databases">
        <authorList>
            <consortium name="Lawrence Berkeley National Laboratory"/>
            <person name="Steindorff A."/>
            <person name="Hensen N."/>
            <person name="Bonometti L."/>
            <person name="Westerberg I."/>
            <person name="Brannstrom I.O."/>
            <person name="Guillou S."/>
            <person name="Cros-Aarteil S."/>
            <person name="Calhoun S."/>
            <person name="Haridas S."/>
            <person name="Kuo A."/>
            <person name="Mondo S."/>
            <person name="Pangilinan J."/>
            <person name="Riley R."/>
            <person name="Labutti K."/>
            <person name="Andreopoulos B."/>
            <person name="Lipzen A."/>
            <person name="Chen C."/>
            <person name="Yanf M."/>
            <person name="Daum C."/>
            <person name="Ng V."/>
            <person name="Clum A."/>
            <person name="Ohm R."/>
            <person name="Martin F."/>
            <person name="Silar P."/>
            <person name="Natvig D."/>
            <person name="Lalanne C."/>
            <person name="Gautier V."/>
            <person name="Ament-Velasquez S.L."/>
            <person name="Kruys A."/>
            <person name="Hutchinson M.I."/>
            <person name="Powell A.J."/>
            <person name="Barry K."/>
            <person name="Miller A.N."/>
            <person name="Grigoriev I.V."/>
            <person name="Debuchy R."/>
            <person name="Gladieux P."/>
            <person name="Thoren M.H."/>
            <person name="Johannesson H."/>
        </authorList>
    </citation>
    <scope>NUCLEOTIDE SEQUENCE</scope>
    <source>
        <strain evidence="8">PSN243</strain>
    </source>
</reference>
<dbReference type="PANTHER" id="PTHR28013:SF3">
    <property type="entry name" value="PROTEIN DCV1-RELATED"/>
    <property type="match status" value="1"/>
</dbReference>
<feature type="compositionally biased region" description="Polar residues" evidence="5">
    <location>
        <begin position="509"/>
        <end position="521"/>
    </location>
</feature>
<protein>
    <submittedName>
        <fullName evidence="8">SUR7/PalI family-domain-containing protein</fullName>
    </submittedName>
</protein>
<feature type="compositionally biased region" description="Polar residues" evidence="5">
    <location>
        <begin position="619"/>
        <end position="628"/>
    </location>
</feature>
<comment type="caution">
    <text evidence="8">The sequence shown here is derived from an EMBL/GenBank/DDBJ whole genome shotgun (WGS) entry which is preliminary data.</text>
</comment>
<sequence length="697" mass="73112">MLRPATPLTVLLFAAFALLLVAVLSTPIIEAVPLGSFEGASFGVFGFCRDGLCSPIEVGYDARFANSDPADFNLPTSTRATLSAILIVHPVAALLTLIMLVLAVIAHFHSPSHSARFLLIVFIVGIIDFLACLLCFLVDVLLFVPHMAWGSYLVLAATILVALSGLISCAMRRTVVSRKARKKRIAENAEMSGENFYNRQAQQSVAVGVANPMQPTVPMVSGANGADGLPAFASYEKKEDRSSDERIPLTARSPSDATPTGTTLVNDQSTSPVDGTMRSLTNTPGSRDQYGNPMPPQDAYGMRRGPSMERMNPRGRGGPQGSFRGRGGYPGGRGGYNGYGTPPPGGRGGYGGPQGRGGYGSPINRGGYGPPPRGYGGRGNGRTPPPGYQGNMGPYDNGYDRRPSPAGAYGPGPYGSRQQSPGPPSGPGYGNPPMAGVAGGGYDTYNQQPDLPRAESPPPLPGVDDGIGRQQAVEMDAGSRGAPQETGTFAQYGIRDSDADVAGMLAMQQARTSASTYSQDEGSYVPPRQAWNQGAGRNSPSVPSPLNVPSRPAELPSSRGSPAPQPAAGEYYEDVDPRFAEQPPGIIRPTPPPLQATNAYEDTLDIPQGARSPAESDRSNFTSISQRGINPLWRDPMPLPPPLPSSGMSGGNVTARRPVKRPTDVLTSNPDFELPSRGGGPVRIGGTVPGSAYPGRV</sequence>
<evidence type="ECO:0000313" key="9">
    <source>
        <dbReference type="Proteomes" id="UP001321760"/>
    </source>
</evidence>
<keyword evidence="7" id="KW-0732">Signal</keyword>
<name>A0AAV9GYJ4_9PEZI</name>
<feature type="transmembrane region" description="Helical" evidence="6">
    <location>
        <begin position="82"/>
        <end position="105"/>
    </location>
</feature>
<keyword evidence="4 6" id="KW-0472">Membrane</keyword>
<evidence type="ECO:0000256" key="1">
    <source>
        <dbReference type="ARBA" id="ARBA00004141"/>
    </source>
</evidence>
<evidence type="ECO:0000256" key="4">
    <source>
        <dbReference type="ARBA" id="ARBA00023136"/>
    </source>
</evidence>
<evidence type="ECO:0000256" key="7">
    <source>
        <dbReference type="SAM" id="SignalP"/>
    </source>
</evidence>
<feature type="compositionally biased region" description="Polar residues" evidence="5">
    <location>
        <begin position="252"/>
        <end position="286"/>
    </location>
</feature>
<dbReference type="GO" id="GO:0032153">
    <property type="term" value="C:cell division site"/>
    <property type="evidence" value="ECO:0007669"/>
    <property type="project" value="TreeGrafter"/>
</dbReference>
<keyword evidence="9" id="KW-1185">Reference proteome</keyword>
<dbReference type="EMBL" id="MU865922">
    <property type="protein sequence ID" value="KAK4452851.1"/>
    <property type="molecule type" value="Genomic_DNA"/>
</dbReference>
<evidence type="ECO:0000256" key="3">
    <source>
        <dbReference type="ARBA" id="ARBA00022989"/>
    </source>
</evidence>